<evidence type="ECO:0000313" key="2">
    <source>
        <dbReference type="EnsemblPlants" id="TuG1812G0200004333.01.T01.cds380049"/>
    </source>
</evidence>
<reference evidence="2" key="3">
    <citation type="submission" date="2022-06" db="UniProtKB">
        <authorList>
            <consortium name="EnsemblPlants"/>
        </authorList>
    </citation>
    <scope>IDENTIFICATION</scope>
</reference>
<dbReference type="Pfam" id="PF05042">
    <property type="entry name" value="Caleosin"/>
    <property type="match status" value="1"/>
</dbReference>
<sequence length="78" mass="9043">VSKGEWILLYVLAKDEEGFLSREVVRQCSDGSLFEFIEGSPREAALECNAIIIMSRTVDQMDYLMYAYEIREERVRSS</sequence>
<accession>A0A8R7TKQ8</accession>
<dbReference type="EnsemblPlants" id="TuG1812G0200004333.01.T01">
    <property type="protein sequence ID" value="TuG1812G0200004333.01.T01.cds380049"/>
    <property type="gene ID" value="TuG1812G0200004333.01"/>
</dbReference>
<evidence type="ECO:0000313" key="3">
    <source>
        <dbReference type="Proteomes" id="UP000015106"/>
    </source>
</evidence>
<dbReference type="AlphaFoldDB" id="A0A8R7TKQ8"/>
<proteinExistence type="inferred from homology"/>
<name>A0A8R7TKQ8_TRIUA</name>
<dbReference type="Proteomes" id="UP000015106">
    <property type="component" value="Chromosome 2"/>
</dbReference>
<dbReference type="InterPro" id="IPR007736">
    <property type="entry name" value="Caleosin-related"/>
</dbReference>
<keyword evidence="3" id="KW-1185">Reference proteome</keyword>
<reference evidence="3" key="1">
    <citation type="journal article" date="2013" name="Nature">
        <title>Draft genome of the wheat A-genome progenitor Triticum urartu.</title>
        <authorList>
            <person name="Ling H.Q."/>
            <person name="Zhao S."/>
            <person name="Liu D."/>
            <person name="Wang J."/>
            <person name="Sun H."/>
            <person name="Zhang C."/>
            <person name="Fan H."/>
            <person name="Li D."/>
            <person name="Dong L."/>
            <person name="Tao Y."/>
            <person name="Gao C."/>
            <person name="Wu H."/>
            <person name="Li Y."/>
            <person name="Cui Y."/>
            <person name="Guo X."/>
            <person name="Zheng S."/>
            <person name="Wang B."/>
            <person name="Yu K."/>
            <person name="Liang Q."/>
            <person name="Yang W."/>
            <person name="Lou X."/>
            <person name="Chen J."/>
            <person name="Feng M."/>
            <person name="Jian J."/>
            <person name="Zhang X."/>
            <person name="Luo G."/>
            <person name="Jiang Y."/>
            <person name="Liu J."/>
            <person name="Wang Z."/>
            <person name="Sha Y."/>
            <person name="Zhang B."/>
            <person name="Wu H."/>
            <person name="Tang D."/>
            <person name="Shen Q."/>
            <person name="Xue P."/>
            <person name="Zou S."/>
            <person name="Wang X."/>
            <person name="Liu X."/>
            <person name="Wang F."/>
            <person name="Yang Y."/>
            <person name="An X."/>
            <person name="Dong Z."/>
            <person name="Zhang K."/>
            <person name="Zhang X."/>
            <person name="Luo M.C."/>
            <person name="Dvorak J."/>
            <person name="Tong Y."/>
            <person name="Wang J."/>
            <person name="Yang H."/>
            <person name="Li Z."/>
            <person name="Wang D."/>
            <person name="Zhang A."/>
            <person name="Wang J."/>
        </authorList>
    </citation>
    <scope>NUCLEOTIDE SEQUENCE</scope>
    <source>
        <strain evidence="3">cv. G1812</strain>
    </source>
</reference>
<protein>
    <submittedName>
        <fullName evidence="2">Uncharacterized protein</fullName>
    </submittedName>
</protein>
<reference evidence="2" key="2">
    <citation type="submission" date="2018-03" db="EMBL/GenBank/DDBJ databases">
        <title>The Triticum urartu genome reveals the dynamic nature of wheat genome evolution.</title>
        <authorList>
            <person name="Ling H."/>
            <person name="Ma B."/>
            <person name="Shi X."/>
            <person name="Liu H."/>
            <person name="Dong L."/>
            <person name="Sun H."/>
            <person name="Cao Y."/>
            <person name="Gao Q."/>
            <person name="Zheng S."/>
            <person name="Li Y."/>
            <person name="Yu Y."/>
            <person name="Du H."/>
            <person name="Qi M."/>
            <person name="Li Y."/>
            <person name="Yu H."/>
            <person name="Cui Y."/>
            <person name="Wang N."/>
            <person name="Chen C."/>
            <person name="Wu H."/>
            <person name="Zhao Y."/>
            <person name="Zhang J."/>
            <person name="Li Y."/>
            <person name="Zhou W."/>
            <person name="Zhang B."/>
            <person name="Hu W."/>
            <person name="Eijk M."/>
            <person name="Tang J."/>
            <person name="Witsenboer H."/>
            <person name="Zhao S."/>
            <person name="Li Z."/>
            <person name="Zhang A."/>
            <person name="Wang D."/>
            <person name="Liang C."/>
        </authorList>
    </citation>
    <scope>NUCLEOTIDE SEQUENCE [LARGE SCALE GENOMIC DNA]</scope>
    <source>
        <strain evidence="2">cv. G1812</strain>
    </source>
</reference>
<comment type="similarity">
    <text evidence="1">Belongs to the caleosin family.</text>
</comment>
<organism evidence="2 3">
    <name type="scientific">Triticum urartu</name>
    <name type="common">Red wild einkorn</name>
    <name type="synonym">Crithodium urartu</name>
    <dbReference type="NCBI Taxonomy" id="4572"/>
    <lineage>
        <taxon>Eukaryota</taxon>
        <taxon>Viridiplantae</taxon>
        <taxon>Streptophyta</taxon>
        <taxon>Embryophyta</taxon>
        <taxon>Tracheophyta</taxon>
        <taxon>Spermatophyta</taxon>
        <taxon>Magnoliopsida</taxon>
        <taxon>Liliopsida</taxon>
        <taxon>Poales</taxon>
        <taxon>Poaceae</taxon>
        <taxon>BOP clade</taxon>
        <taxon>Pooideae</taxon>
        <taxon>Triticodae</taxon>
        <taxon>Triticeae</taxon>
        <taxon>Triticinae</taxon>
        <taxon>Triticum</taxon>
    </lineage>
</organism>
<evidence type="ECO:0000256" key="1">
    <source>
        <dbReference type="ARBA" id="ARBA00006765"/>
    </source>
</evidence>
<dbReference type="Gramene" id="TuG1812G0200004333.01.T01">
    <property type="protein sequence ID" value="TuG1812G0200004333.01.T01.cds380049"/>
    <property type="gene ID" value="TuG1812G0200004333.01"/>
</dbReference>